<evidence type="ECO:0000256" key="4">
    <source>
        <dbReference type="ARBA" id="ARBA00022454"/>
    </source>
</evidence>
<dbReference type="Proteomes" id="UP001150925">
    <property type="component" value="Unassembled WGS sequence"/>
</dbReference>
<dbReference type="InterPro" id="IPR020993">
    <property type="entry name" value="Centromere_CenpK"/>
</dbReference>
<keyword evidence="7" id="KW-0137">Centromere</keyword>
<accession>A0A9W8ANS2</accession>
<sequence length="232" mass="26405">MDLSIKRQEILLAEEKRLQIEINRLKELNDRGLPPHSDIPDLSTAVLKLQEEIHDLNETIANVQGHVQQLRTDIAQDRTLWQETESLESALQSALATHKSPTGDGLMETLLQEKKDRLKHTRQQSTQIMGELLRFLQAHYPPVTLEEHPTRAKRSRSMTADSAVTTPPVTSFSLADLLEDLMNLSVSSPGNPYYSLQTGQYWEPYVDLLLKAGVIIHHPQDVSRIKLVEFHH</sequence>
<evidence type="ECO:0000313" key="10">
    <source>
        <dbReference type="Proteomes" id="UP001150925"/>
    </source>
</evidence>
<reference evidence="9" key="1">
    <citation type="submission" date="2022-07" db="EMBL/GenBank/DDBJ databases">
        <title>Phylogenomic reconstructions and comparative analyses of Kickxellomycotina fungi.</title>
        <authorList>
            <person name="Reynolds N.K."/>
            <person name="Stajich J.E."/>
            <person name="Barry K."/>
            <person name="Grigoriev I.V."/>
            <person name="Crous P."/>
            <person name="Smith M.E."/>
        </authorList>
    </citation>
    <scope>NUCLEOTIDE SEQUENCE</scope>
    <source>
        <strain evidence="9">RSA 1196</strain>
    </source>
</reference>
<gene>
    <name evidence="9" type="ORF">IWQ62_003013</name>
</gene>
<comment type="subcellular location">
    <subcellularLocation>
        <location evidence="2">Chromosome</location>
        <location evidence="2">Centromere</location>
    </subcellularLocation>
    <subcellularLocation>
        <location evidence="1">Nucleus</location>
    </subcellularLocation>
</comment>
<dbReference type="GO" id="GO:0000775">
    <property type="term" value="C:chromosome, centromeric region"/>
    <property type="evidence" value="ECO:0007669"/>
    <property type="project" value="UniProtKB-SubCell"/>
</dbReference>
<protein>
    <recommendedName>
        <fullName evidence="11">Centromere protein K</fullName>
    </recommendedName>
</protein>
<dbReference type="GO" id="GO:0051382">
    <property type="term" value="P:kinetochore assembly"/>
    <property type="evidence" value="ECO:0007669"/>
    <property type="project" value="InterPro"/>
</dbReference>
<dbReference type="PANTHER" id="PTHR14401">
    <property type="entry name" value="CENTROMERE PROTEIN K"/>
    <property type="match status" value="1"/>
</dbReference>
<comment type="caution">
    <text evidence="9">The sequence shown here is derived from an EMBL/GenBank/DDBJ whole genome shotgun (WGS) entry which is preliminary data.</text>
</comment>
<evidence type="ECO:0000256" key="7">
    <source>
        <dbReference type="ARBA" id="ARBA00023328"/>
    </source>
</evidence>
<dbReference type="GO" id="GO:0005634">
    <property type="term" value="C:nucleus"/>
    <property type="evidence" value="ECO:0007669"/>
    <property type="project" value="UniProtKB-SubCell"/>
</dbReference>
<evidence type="ECO:0000256" key="6">
    <source>
        <dbReference type="ARBA" id="ARBA00023242"/>
    </source>
</evidence>
<evidence type="ECO:0000256" key="3">
    <source>
        <dbReference type="ARBA" id="ARBA00005795"/>
    </source>
</evidence>
<evidence type="ECO:0000256" key="8">
    <source>
        <dbReference type="SAM" id="Coils"/>
    </source>
</evidence>
<dbReference type="EMBL" id="JANBPY010000732">
    <property type="protein sequence ID" value="KAJ1964144.1"/>
    <property type="molecule type" value="Genomic_DNA"/>
</dbReference>
<dbReference type="PANTHER" id="PTHR14401:SF6">
    <property type="entry name" value="CENTROMERE PROTEIN K"/>
    <property type="match status" value="1"/>
</dbReference>
<keyword evidence="6" id="KW-0539">Nucleus</keyword>
<evidence type="ECO:0000256" key="1">
    <source>
        <dbReference type="ARBA" id="ARBA00004123"/>
    </source>
</evidence>
<comment type="similarity">
    <text evidence="3">Belongs to the CENP-K/MCM22 family.</text>
</comment>
<dbReference type="GO" id="GO:0000070">
    <property type="term" value="P:mitotic sister chromatid segregation"/>
    <property type="evidence" value="ECO:0007669"/>
    <property type="project" value="TreeGrafter"/>
</dbReference>
<evidence type="ECO:0000256" key="5">
    <source>
        <dbReference type="ARBA" id="ARBA00023054"/>
    </source>
</evidence>
<dbReference type="OrthoDB" id="9445768at2759"/>
<evidence type="ECO:0000256" key="2">
    <source>
        <dbReference type="ARBA" id="ARBA00004584"/>
    </source>
</evidence>
<dbReference type="AlphaFoldDB" id="A0A9W8ANS2"/>
<keyword evidence="5 8" id="KW-0175">Coiled coil</keyword>
<dbReference type="Pfam" id="PF11802">
    <property type="entry name" value="CENP-K"/>
    <property type="match status" value="1"/>
</dbReference>
<evidence type="ECO:0008006" key="11">
    <source>
        <dbReference type="Google" id="ProtNLM"/>
    </source>
</evidence>
<evidence type="ECO:0000313" key="9">
    <source>
        <dbReference type="EMBL" id="KAJ1964144.1"/>
    </source>
</evidence>
<keyword evidence="10" id="KW-1185">Reference proteome</keyword>
<keyword evidence="4" id="KW-0158">Chromosome</keyword>
<organism evidence="9 10">
    <name type="scientific">Dispira parvispora</name>
    <dbReference type="NCBI Taxonomy" id="1520584"/>
    <lineage>
        <taxon>Eukaryota</taxon>
        <taxon>Fungi</taxon>
        <taxon>Fungi incertae sedis</taxon>
        <taxon>Zoopagomycota</taxon>
        <taxon>Kickxellomycotina</taxon>
        <taxon>Dimargaritomycetes</taxon>
        <taxon>Dimargaritales</taxon>
        <taxon>Dimargaritaceae</taxon>
        <taxon>Dispira</taxon>
    </lineage>
</organism>
<feature type="coiled-coil region" evidence="8">
    <location>
        <begin position="8"/>
        <end position="73"/>
    </location>
</feature>
<proteinExistence type="inferred from homology"/>
<name>A0A9W8ANS2_9FUNG</name>